<dbReference type="PANTHER" id="PTHR35371">
    <property type="entry name" value="INNER MEMBRANE PROTEIN"/>
    <property type="match status" value="1"/>
</dbReference>
<dbReference type="AlphaFoldDB" id="A0A1Z3HJS2"/>
<dbReference type="InterPro" id="IPR001129">
    <property type="entry name" value="Membr-assoc_MAPEG"/>
</dbReference>
<accession>A0A1Z3HJS2</accession>
<dbReference type="SUPFAM" id="SSF161084">
    <property type="entry name" value="MAPEG domain-like"/>
    <property type="match status" value="1"/>
</dbReference>
<evidence type="ECO:0000256" key="2">
    <source>
        <dbReference type="ARBA" id="ARBA00022692"/>
    </source>
</evidence>
<dbReference type="KEGG" id="hhg:XM38_014900"/>
<dbReference type="Proteomes" id="UP000191901">
    <property type="component" value="Chromosome"/>
</dbReference>
<evidence type="ECO:0000313" key="7">
    <source>
        <dbReference type="Proteomes" id="UP000191901"/>
    </source>
</evidence>
<dbReference type="Gene3D" id="1.20.120.550">
    <property type="entry name" value="Membrane associated eicosanoid/glutathione metabolism-like domain"/>
    <property type="match status" value="1"/>
</dbReference>
<dbReference type="PANTHER" id="PTHR35371:SF1">
    <property type="entry name" value="BLR7753 PROTEIN"/>
    <property type="match status" value="1"/>
</dbReference>
<sequence length="135" mass="15026">MELTLFYLAASGMLCVLLWVPYILNRVFVWGIPAFVSNYPSKKFPADVPAIPIWAERAQRAHLNMVETLPAFAAVVLAAYLTNGNNPVVTLWAAVFFWARVFHASVYILGVPYLRTPTYLVSWAAVLIIGAQVIV</sequence>
<evidence type="ECO:0000256" key="3">
    <source>
        <dbReference type="ARBA" id="ARBA00022989"/>
    </source>
</evidence>
<evidence type="ECO:0000313" key="6">
    <source>
        <dbReference type="EMBL" id="ASC70550.1"/>
    </source>
</evidence>
<dbReference type="RefSeq" id="WP_080807336.1">
    <property type="nucleotide sequence ID" value="NZ_CP021983.2"/>
</dbReference>
<comment type="subcellular location">
    <subcellularLocation>
        <location evidence="1">Membrane</location>
    </subcellularLocation>
</comment>
<gene>
    <name evidence="6" type="ORF">XM38_014900</name>
</gene>
<protein>
    <recommendedName>
        <fullName evidence="8">MAPEG family protein</fullName>
    </recommendedName>
</protein>
<dbReference type="InterPro" id="IPR023352">
    <property type="entry name" value="MAPEG-like_dom_sf"/>
</dbReference>
<evidence type="ECO:0000256" key="4">
    <source>
        <dbReference type="ARBA" id="ARBA00023136"/>
    </source>
</evidence>
<evidence type="ECO:0000256" key="5">
    <source>
        <dbReference type="SAM" id="Phobius"/>
    </source>
</evidence>
<evidence type="ECO:0000256" key="1">
    <source>
        <dbReference type="ARBA" id="ARBA00004370"/>
    </source>
</evidence>
<keyword evidence="2 5" id="KW-0812">Transmembrane</keyword>
<keyword evidence="4 5" id="KW-0472">Membrane</keyword>
<reference evidence="6 7" key="1">
    <citation type="journal article" date="2016" name="Biochim. Biophys. Acta">
        <title>Characterization of red-shifted phycobilisomes isolated from the chlorophyll f-containing cyanobacterium Halomicronema hongdechloris.</title>
        <authorList>
            <person name="Li Y."/>
            <person name="Lin Y."/>
            <person name="Garvey C.J."/>
            <person name="Birch D."/>
            <person name="Corkery R.W."/>
            <person name="Loughlin P.C."/>
            <person name="Scheer H."/>
            <person name="Willows R.D."/>
            <person name="Chen M."/>
        </authorList>
    </citation>
    <scope>NUCLEOTIDE SEQUENCE [LARGE SCALE GENOMIC DNA]</scope>
    <source>
        <strain evidence="6 7">C2206</strain>
    </source>
</reference>
<feature type="transmembrane region" description="Helical" evidence="5">
    <location>
        <begin position="88"/>
        <end position="109"/>
    </location>
</feature>
<proteinExistence type="predicted"/>
<evidence type="ECO:0008006" key="8">
    <source>
        <dbReference type="Google" id="ProtNLM"/>
    </source>
</evidence>
<name>A0A1Z3HJS2_9CYAN</name>
<feature type="transmembrane region" description="Helical" evidence="5">
    <location>
        <begin position="116"/>
        <end position="134"/>
    </location>
</feature>
<feature type="transmembrane region" description="Helical" evidence="5">
    <location>
        <begin position="6"/>
        <end position="24"/>
    </location>
</feature>
<keyword evidence="3 5" id="KW-1133">Transmembrane helix</keyword>
<dbReference type="Pfam" id="PF01124">
    <property type="entry name" value="MAPEG"/>
    <property type="match status" value="1"/>
</dbReference>
<dbReference type="OrthoDB" id="343936at2"/>
<organism evidence="6 7">
    <name type="scientific">Halomicronema hongdechloris C2206</name>
    <dbReference type="NCBI Taxonomy" id="1641165"/>
    <lineage>
        <taxon>Bacteria</taxon>
        <taxon>Bacillati</taxon>
        <taxon>Cyanobacteriota</taxon>
        <taxon>Cyanophyceae</taxon>
        <taxon>Nodosilineales</taxon>
        <taxon>Nodosilineaceae</taxon>
        <taxon>Halomicronema</taxon>
    </lineage>
</organism>
<dbReference type="GO" id="GO:0016020">
    <property type="term" value="C:membrane"/>
    <property type="evidence" value="ECO:0007669"/>
    <property type="project" value="UniProtKB-SubCell"/>
</dbReference>
<keyword evidence="7" id="KW-1185">Reference proteome</keyword>
<dbReference type="STRING" id="1641165.XM38_07780"/>
<dbReference type="EMBL" id="CP021983">
    <property type="protein sequence ID" value="ASC70550.1"/>
    <property type="molecule type" value="Genomic_DNA"/>
</dbReference>